<dbReference type="KEGG" id="cmr:Cycma_1353"/>
<accession>G0J0Z8</accession>
<dbReference type="eggNOG" id="COG3828">
    <property type="taxonomic scope" value="Bacteria"/>
</dbReference>
<evidence type="ECO:0000256" key="1">
    <source>
        <dbReference type="ARBA" id="ARBA00022729"/>
    </source>
</evidence>
<dbReference type="STRING" id="880070.Cycma_1353"/>
<dbReference type="SUPFAM" id="SSF69318">
    <property type="entry name" value="Integrin alpha N-terminal domain"/>
    <property type="match status" value="2"/>
</dbReference>
<organism evidence="2 3">
    <name type="scientific">Cyclobacterium marinum (strain ATCC 25205 / DSM 745 / LMG 13164 / NCIMB 1802)</name>
    <name type="common">Flectobacillus marinus</name>
    <dbReference type="NCBI Taxonomy" id="880070"/>
    <lineage>
        <taxon>Bacteria</taxon>
        <taxon>Pseudomonadati</taxon>
        <taxon>Bacteroidota</taxon>
        <taxon>Cytophagia</taxon>
        <taxon>Cytophagales</taxon>
        <taxon>Cyclobacteriaceae</taxon>
        <taxon>Cyclobacterium</taxon>
    </lineage>
</organism>
<dbReference type="HOGENOM" id="CLU_734952_0_0_10"/>
<protein>
    <recommendedName>
        <fullName evidence="4">FG-GAP repeat protein</fullName>
    </recommendedName>
</protein>
<evidence type="ECO:0008006" key="4">
    <source>
        <dbReference type="Google" id="ProtNLM"/>
    </source>
</evidence>
<dbReference type="InterPro" id="IPR028994">
    <property type="entry name" value="Integrin_alpha_N"/>
</dbReference>
<sequence length="401" mass="44903">MKYFTSILTSAILYLLIIVNVHGQSITFDKPIDVSQGVVSGVSALDVADLNGDALMDVIVLEGGVHAEGRFTLAWFEQTKKGKWIKHDFNIPVKFDDFIGSARCDDMDNDGDMDLVFSNDGHGSGPINVYLLINPGKKKVYNQWEHALISTINGFHANDMRLADMDQNGKKDVIIRHKNPESLKIIFQNRNEDWQTKTIYEGQAGEGLAVGDINRDGMPDITMTGHWFKAPKDPKNDQFIRFDIEVGFKDVNKATKEEVGDINNDGRPDVLLSPAEHFKKYGGENYDLAWYECPPNPEEVTAWKKHVVKSDYNKAHCAKLADMDNDGDLDIISAVAWDDREIRIYINEGGEFQRSILVAKGKGIYSGAIADIDGDGDLDIVGEDKYATDAKPWLFRNLLIK</sequence>
<dbReference type="AlphaFoldDB" id="G0J0Z8"/>
<dbReference type="Proteomes" id="UP000001635">
    <property type="component" value="Chromosome"/>
</dbReference>
<dbReference type="RefSeq" id="WP_014019421.1">
    <property type="nucleotide sequence ID" value="NC_015914.1"/>
</dbReference>
<evidence type="ECO:0000313" key="2">
    <source>
        <dbReference type="EMBL" id="AEL25124.1"/>
    </source>
</evidence>
<keyword evidence="3" id="KW-1185">Reference proteome</keyword>
<dbReference type="Pfam" id="PF13517">
    <property type="entry name" value="FG-GAP_3"/>
    <property type="match status" value="2"/>
</dbReference>
<keyword evidence="1" id="KW-0732">Signal</keyword>
<dbReference type="InterPro" id="IPR013517">
    <property type="entry name" value="FG-GAP"/>
</dbReference>
<name>G0J0Z8_CYCMS</name>
<gene>
    <name evidence="2" type="ordered locus">Cycma_1353</name>
</gene>
<proteinExistence type="predicted"/>
<dbReference type="OrthoDB" id="868906at2"/>
<dbReference type="PANTHER" id="PTHR46580:SF4">
    <property type="entry name" value="ATP_GTP-BINDING PROTEIN"/>
    <property type="match status" value="1"/>
</dbReference>
<dbReference type="Gene3D" id="2.130.10.130">
    <property type="entry name" value="Integrin alpha, N-terminal"/>
    <property type="match status" value="2"/>
</dbReference>
<evidence type="ECO:0000313" key="3">
    <source>
        <dbReference type="Proteomes" id="UP000001635"/>
    </source>
</evidence>
<dbReference type="EMBL" id="CP002955">
    <property type="protein sequence ID" value="AEL25124.1"/>
    <property type="molecule type" value="Genomic_DNA"/>
</dbReference>
<dbReference type="PANTHER" id="PTHR46580">
    <property type="entry name" value="SENSOR KINASE-RELATED"/>
    <property type="match status" value="1"/>
</dbReference>
<reference evidence="3" key="1">
    <citation type="submission" date="2011-07" db="EMBL/GenBank/DDBJ databases">
        <title>The complete genome of Cyclobacterium marinum DSM 745.</title>
        <authorList>
            <person name="Lucas S."/>
            <person name="Han J."/>
            <person name="Lapidus A."/>
            <person name="Bruce D."/>
            <person name="Goodwin L."/>
            <person name="Pitluck S."/>
            <person name="Peters L."/>
            <person name="Kyrpides N."/>
            <person name="Mavromatis K."/>
            <person name="Ivanova N."/>
            <person name="Ovchinnikova G."/>
            <person name="Chertkov O."/>
            <person name="Detter J.C."/>
            <person name="Tapia R."/>
            <person name="Han C."/>
            <person name="Land M."/>
            <person name="Hauser L."/>
            <person name="Markowitz V."/>
            <person name="Cheng J.-F."/>
            <person name="Hugenholtz P."/>
            <person name="Woyke T."/>
            <person name="Wu D."/>
            <person name="Tindall B."/>
            <person name="Schuetze A."/>
            <person name="Brambilla E."/>
            <person name="Klenk H.-P."/>
            <person name="Eisen J.A."/>
        </authorList>
    </citation>
    <scope>NUCLEOTIDE SEQUENCE [LARGE SCALE GENOMIC DNA]</scope>
    <source>
        <strain evidence="3">ATCC 25205 / DSM 745 / LMG 13164 / NCIMB 1802</strain>
    </source>
</reference>